<dbReference type="EMBL" id="CAJVPV010006453">
    <property type="protein sequence ID" value="CAG8605500.1"/>
    <property type="molecule type" value="Genomic_DNA"/>
</dbReference>
<proteinExistence type="predicted"/>
<protein>
    <submittedName>
        <fullName evidence="2">17302_t:CDS:1</fullName>
    </submittedName>
</protein>
<gene>
    <name evidence="2" type="ORF">AMORRO_LOCUS7974</name>
</gene>
<keyword evidence="3" id="KW-1185">Reference proteome</keyword>
<name>A0A9N9CKW6_9GLOM</name>
<dbReference type="AlphaFoldDB" id="A0A9N9CKW6"/>
<evidence type="ECO:0000313" key="2">
    <source>
        <dbReference type="EMBL" id="CAG8605500.1"/>
    </source>
</evidence>
<dbReference type="Proteomes" id="UP000789342">
    <property type="component" value="Unassembled WGS sequence"/>
</dbReference>
<feature type="compositionally biased region" description="Basic and acidic residues" evidence="1">
    <location>
        <begin position="44"/>
        <end position="60"/>
    </location>
</feature>
<evidence type="ECO:0000313" key="3">
    <source>
        <dbReference type="Proteomes" id="UP000789342"/>
    </source>
</evidence>
<feature type="region of interest" description="Disordered" evidence="1">
    <location>
        <begin position="34"/>
        <end position="60"/>
    </location>
</feature>
<reference evidence="2" key="1">
    <citation type="submission" date="2021-06" db="EMBL/GenBank/DDBJ databases">
        <authorList>
            <person name="Kallberg Y."/>
            <person name="Tangrot J."/>
            <person name="Rosling A."/>
        </authorList>
    </citation>
    <scope>NUCLEOTIDE SEQUENCE</scope>
    <source>
        <strain evidence="2">CL551</strain>
    </source>
</reference>
<comment type="caution">
    <text evidence="2">The sequence shown here is derived from an EMBL/GenBank/DDBJ whole genome shotgun (WGS) entry which is preliminary data.</text>
</comment>
<evidence type="ECO:0000256" key="1">
    <source>
        <dbReference type="SAM" id="MobiDB-lite"/>
    </source>
</evidence>
<organism evidence="2 3">
    <name type="scientific">Acaulospora morrowiae</name>
    <dbReference type="NCBI Taxonomy" id="94023"/>
    <lineage>
        <taxon>Eukaryota</taxon>
        <taxon>Fungi</taxon>
        <taxon>Fungi incertae sedis</taxon>
        <taxon>Mucoromycota</taxon>
        <taxon>Glomeromycotina</taxon>
        <taxon>Glomeromycetes</taxon>
        <taxon>Diversisporales</taxon>
        <taxon>Acaulosporaceae</taxon>
        <taxon>Acaulospora</taxon>
    </lineage>
</organism>
<accession>A0A9N9CKW6</accession>
<sequence>MKTVDDGPKATKTTLEFDDLVRLNVSYVAVFHPKVSDPLNKGKPPKEIRKGKGDEGQNVD</sequence>